<reference evidence="6" key="2">
    <citation type="submission" date="2020-04" db="EMBL/GenBank/DDBJ databases">
        <authorList>
            <consortium name="NCBI Genome Project"/>
        </authorList>
    </citation>
    <scope>NUCLEOTIDE SEQUENCE</scope>
    <source>
        <strain evidence="6">CBS 342.82</strain>
    </source>
</reference>
<keyword evidence="1" id="KW-0479">Metal-binding</keyword>
<gene>
    <name evidence="6" type="ORF">K489DRAFT_367483</name>
</gene>
<feature type="region of interest" description="Disordered" evidence="3">
    <location>
        <begin position="836"/>
        <end position="865"/>
    </location>
</feature>
<evidence type="ECO:0000313" key="5">
    <source>
        <dbReference type="Proteomes" id="UP000504637"/>
    </source>
</evidence>
<dbReference type="Gene3D" id="4.10.240.10">
    <property type="entry name" value="Zn(2)-C6 fungal-type DNA-binding domain"/>
    <property type="match status" value="1"/>
</dbReference>
<dbReference type="AlphaFoldDB" id="A0A6J3MH76"/>
<feature type="region of interest" description="Disordered" evidence="3">
    <location>
        <begin position="885"/>
        <end position="916"/>
    </location>
</feature>
<feature type="region of interest" description="Disordered" evidence="3">
    <location>
        <begin position="90"/>
        <end position="160"/>
    </location>
</feature>
<feature type="compositionally biased region" description="Basic residues" evidence="3">
    <location>
        <begin position="841"/>
        <end position="852"/>
    </location>
</feature>
<keyword evidence="5" id="KW-1185">Reference proteome</keyword>
<proteinExistence type="predicted"/>
<organism evidence="6">
    <name type="scientific">Dissoconium aciculare CBS 342.82</name>
    <dbReference type="NCBI Taxonomy" id="1314786"/>
    <lineage>
        <taxon>Eukaryota</taxon>
        <taxon>Fungi</taxon>
        <taxon>Dikarya</taxon>
        <taxon>Ascomycota</taxon>
        <taxon>Pezizomycotina</taxon>
        <taxon>Dothideomycetes</taxon>
        <taxon>Dothideomycetidae</taxon>
        <taxon>Mycosphaerellales</taxon>
        <taxon>Dissoconiaceae</taxon>
        <taxon>Dissoconium</taxon>
    </lineage>
</organism>
<dbReference type="OrthoDB" id="4451586at2759"/>
<name>A0A6J3MH76_9PEZI</name>
<dbReference type="SMART" id="SM00066">
    <property type="entry name" value="GAL4"/>
    <property type="match status" value="1"/>
</dbReference>
<dbReference type="GeneID" id="54360664"/>
<protein>
    <recommendedName>
        <fullName evidence="4">Zn(2)-C6 fungal-type domain-containing protein</fullName>
    </recommendedName>
</protein>
<dbReference type="GO" id="GO:0006351">
    <property type="term" value="P:DNA-templated transcription"/>
    <property type="evidence" value="ECO:0007669"/>
    <property type="project" value="InterPro"/>
</dbReference>
<evidence type="ECO:0000256" key="2">
    <source>
        <dbReference type="ARBA" id="ARBA00023242"/>
    </source>
</evidence>
<dbReference type="SUPFAM" id="SSF57701">
    <property type="entry name" value="Zn2/Cys6 DNA-binding domain"/>
    <property type="match status" value="1"/>
</dbReference>
<evidence type="ECO:0000256" key="3">
    <source>
        <dbReference type="SAM" id="MobiDB-lite"/>
    </source>
</evidence>
<dbReference type="PROSITE" id="PS00463">
    <property type="entry name" value="ZN2_CY6_FUNGAL_1"/>
    <property type="match status" value="1"/>
</dbReference>
<dbReference type="PANTHER" id="PTHR47425">
    <property type="entry name" value="FARB-RELATED"/>
    <property type="match status" value="1"/>
</dbReference>
<dbReference type="SMART" id="SM00906">
    <property type="entry name" value="Fungal_trans"/>
    <property type="match status" value="1"/>
</dbReference>
<evidence type="ECO:0000259" key="4">
    <source>
        <dbReference type="PROSITE" id="PS50048"/>
    </source>
</evidence>
<accession>A0A6J3MH76</accession>
<feature type="compositionally biased region" description="Acidic residues" evidence="3">
    <location>
        <begin position="890"/>
        <end position="900"/>
    </location>
</feature>
<dbReference type="Proteomes" id="UP000504637">
    <property type="component" value="Unplaced"/>
</dbReference>
<feature type="compositionally biased region" description="Basic and acidic residues" evidence="3">
    <location>
        <begin position="128"/>
        <end position="137"/>
    </location>
</feature>
<reference evidence="6" key="3">
    <citation type="submission" date="2025-08" db="UniProtKB">
        <authorList>
            <consortium name="RefSeq"/>
        </authorList>
    </citation>
    <scope>IDENTIFICATION</scope>
    <source>
        <strain evidence="6">CBS 342.82</strain>
    </source>
</reference>
<feature type="compositionally biased region" description="Polar residues" evidence="3">
    <location>
        <begin position="95"/>
        <end position="106"/>
    </location>
</feature>
<dbReference type="CDD" id="cd00067">
    <property type="entry name" value="GAL4"/>
    <property type="match status" value="1"/>
</dbReference>
<feature type="region of interest" description="Disordered" evidence="3">
    <location>
        <begin position="1"/>
        <end position="45"/>
    </location>
</feature>
<dbReference type="InterPro" id="IPR036864">
    <property type="entry name" value="Zn2-C6_fun-type_DNA-bd_sf"/>
</dbReference>
<dbReference type="GO" id="GO:0003677">
    <property type="term" value="F:DNA binding"/>
    <property type="evidence" value="ECO:0007669"/>
    <property type="project" value="InterPro"/>
</dbReference>
<dbReference type="RefSeq" id="XP_033463283.1">
    <property type="nucleotide sequence ID" value="XM_033602864.1"/>
</dbReference>
<dbReference type="Pfam" id="PF00172">
    <property type="entry name" value="Zn_clus"/>
    <property type="match status" value="1"/>
</dbReference>
<dbReference type="GO" id="GO:0000981">
    <property type="term" value="F:DNA-binding transcription factor activity, RNA polymerase II-specific"/>
    <property type="evidence" value="ECO:0007669"/>
    <property type="project" value="InterPro"/>
</dbReference>
<feature type="domain" description="Zn(2)-C6 fungal-type" evidence="4">
    <location>
        <begin position="53"/>
        <end position="85"/>
    </location>
</feature>
<dbReference type="PROSITE" id="PS50048">
    <property type="entry name" value="ZN2_CY6_FUNGAL_2"/>
    <property type="match status" value="1"/>
</dbReference>
<feature type="compositionally biased region" description="Polar residues" evidence="3">
    <location>
        <begin position="697"/>
        <end position="707"/>
    </location>
</feature>
<dbReference type="InterPro" id="IPR052761">
    <property type="entry name" value="Fungal_Detox/Toxin_TFs"/>
</dbReference>
<reference evidence="6" key="1">
    <citation type="submission" date="2020-01" db="EMBL/GenBank/DDBJ databases">
        <authorList>
            <consortium name="DOE Joint Genome Institute"/>
            <person name="Haridas S."/>
            <person name="Albert R."/>
            <person name="Binder M."/>
            <person name="Bloem J."/>
            <person name="Labutti K."/>
            <person name="Salamov A."/>
            <person name="Andreopoulos B."/>
            <person name="Baker S.E."/>
            <person name="Barry K."/>
            <person name="Bills G."/>
            <person name="Bluhm B.H."/>
            <person name="Cannon C."/>
            <person name="Castanera R."/>
            <person name="Culley D.E."/>
            <person name="Daum C."/>
            <person name="Ezra D."/>
            <person name="Gonzalez J.B."/>
            <person name="Henrissat B."/>
            <person name="Kuo A."/>
            <person name="Liang C."/>
            <person name="Lipzen A."/>
            <person name="Lutzoni F."/>
            <person name="Magnuson J."/>
            <person name="Mondo S."/>
            <person name="Nolan M."/>
            <person name="Ohm R."/>
            <person name="Pangilinan J."/>
            <person name="Park H.-J."/>
            <person name="Ramirez L."/>
            <person name="Alfaro M."/>
            <person name="Sun H."/>
            <person name="Tritt A."/>
            <person name="Yoshinaga Y."/>
            <person name="Zwiers L.-H."/>
            <person name="Turgeon B.G."/>
            <person name="Goodwin S.B."/>
            <person name="Spatafora J.W."/>
            <person name="Crous P.W."/>
            <person name="Grigoriev I.V."/>
        </authorList>
    </citation>
    <scope>NUCLEOTIDE SEQUENCE</scope>
    <source>
        <strain evidence="6">CBS 342.82</strain>
    </source>
</reference>
<sequence>MPVGIKPCPSEGSSSPADSTEAPRSPKRTAADAGLNANGTRPAKAVKRRASKACQSCRARKVRCNVVEHGPPCTNCRLDEVDCVVSESKRKKKWTATNAEQASKPNLSHHHDHKPIVLPAPAQPSYDPGRRSSEHVPHTLYQNLPPRDGHSSGSTTQPPMTDLLANLQRLGHRASISPSISQAPAQAPTFFPPQTPSYSLPLYIKPLPSKLGLDDILYLEKKGALAIPPTQIRDELLRSYAEFVHPYMPLLDIHELVATIDSDDGAAPISLLLFQAIMFSATAYVDLRHLRRAGYHSRRDARREFFQKTRLLYDFDIEIDRISLIQSLLLMTYWYETPDDQKDSHHWMGIVVSLSNTIGLHRNTEKSTAMDDARKKLWKRIWWSTYMRDRLIALGMRRPVRIKDADFDVPMLNIDDFEDAILPDGPSCIPDNCRVLRDAKIQRQLAIMCMEKVKLCVCMSHVLSVQYSVLSNNHGVLSEEGSTITTVRLAAKKRDPEISEVQSCDRELTEWKNGLPGDAQYGDSSWQEFEAGGNASVMLNRALLFMIYYATLSALHRPQVLPSNAAQSRAVQTDMLNHSRKTVRLAATEITRIANTIYTSDLTRYLPTTGITVLIPAIIIHLLDIKAPDEATRRASLQGFCQCMQVLGKLRDIYAAADYSAAFLEAAIRKADISLPSACLPSGGLPSKGGDNEDLKQSSSRNVITSTQGLVDAGRRIGLLGLASPHARPNPGALTPPPDDSGSASSFRLQRMPSSSSSSTFSSQNQHKIHPNESSPWFITDAAFARTLNTFLASTPPTDSDFQNPLSDDSHLSARQRHGFDPMISAQTHQNVSGYSQHRGYQNHHHHHHHPLLPRPPHMTTTTTMATPTTTATADASYITIPQNGLNDFDSNDNDSDMLDADLRGHDNQASGDDDSDFDSFINLDAAGEVLSLDEGAFAAMSGESGGFTMDMDWLKGMKEDGGLEEAGAELVTIEEVTGGEMEASA</sequence>
<keyword evidence="2" id="KW-0539">Nucleus</keyword>
<dbReference type="InterPro" id="IPR007219">
    <property type="entry name" value="XnlR_reg_dom"/>
</dbReference>
<dbReference type="PANTHER" id="PTHR47425:SF2">
    <property type="entry name" value="FARB-RELATED"/>
    <property type="match status" value="1"/>
</dbReference>
<feature type="compositionally biased region" description="Low complexity" evidence="3">
    <location>
        <begin position="745"/>
        <end position="764"/>
    </location>
</feature>
<feature type="region of interest" description="Disordered" evidence="3">
    <location>
        <begin position="722"/>
        <end position="774"/>
    </location>
</feature>
<feature type="region of interest" description="Disordered" evidence="3">
    <location>
        <begin position="684"/>
        <end position="707"/>
    </location>
</feature>
<dbReference type="InterPro" id="IPR001138">
    <property type="entry name" value="Zn2Cys6_DnaBD"/>
</dbReference>
<evidence type="ECO:0000256" key="1">
    <source>
        <dbReference type="ARBA" id="ARBA00022723"/>
    </source>
</evidence>
<evidence type="ECO:0000313" key="6">
    <source>
        <dbReference type="RefSeq" id="XP_033463283.1"/>
    </source>
</evidence>
<dbReference type="Pfam" id="PF04082">
    <property type="entry name" value="Fungal_trans"/>
    <property type="match status" value="1"/>
</dbReference>
<dbReference type="CDD" id="cd12148">
    <property type="entry name" value="fungal_TF_MHR"/>
    <property type="match status" value="1"/>
</dbReference>
<dbReference type="GO" id="GO:0008270">
    <property type="term" value="F:zinc ion binding"/>
    <property type="evidence" value="ECO:0007669"/>
    <property type="project" value="InterPro"/>
</dbReference>